<dbReference type="GO" id="GO:0003824">
    <property type="term" value="F:catalytic activity"/>
    <property type="evidence" value="ECO:0007669"/>
    <property type="project" value="InterPro"/>
</dbReference>
<sequence length="481" mass="51406">MRADDILDRDALDQAALVRNGEVTPLELVTAAIERCEKINPHINAVTQPLYELAREEVLMAKDGPFRGVPFLVKDFYCHMAGTVTSGSSSLLLENRVDHDSELMRRYRAAGLVTIGKSNVPEMVSVGTTEPRLFGATKNPWNLAHTPGGSSGGAAAAVAAGIVPVAHANDGAGSTRIPAACCGLFGLKPSRGRITLGPDVGESIGGITAEHVVSRSVRDSAAMLDATQGSMPGDPYVAPPSPMGYLDATRSSPGRLRIALSLEAMLSCQVDPECQAAAQATAQLCESLGHHVDLASPPIDIELFRAAVEGFWPMTITRVMVAMAQSRQVDVDTLVSQLEPFNQHLFSLGIRRSAVEYLQGLVFFQAATRTLGRFFETYDVLLTPTLSFGVPRLGYFDAQIHGGTEAYRRVIDSFAFTVPANVTGIPAASMPMAVSKSGLPIGVQISTRFGCEHTLFQLATQLEATSAWKKPPPSAKFPWSN</sequence>
<dbReference type="Proteomes" id="UP000239326">
    <property type="component" value="Chromosome"/>
</dbReference>
<organism evidence="3 4">
    <name type="scientific">Simplicispira suum</name>
    <dbReference type="NCBI Taxonomy" id="2109915"/>
    <lineage>
        <taxon>Bacteria</taxon>
        <taxon>Pseudomonadati</taxon>
        <taxon>Pseudomonadota</taxon>
        <taxon>Betaproteobacteria</taxon>
        <taxon>Burkholderiales</taxon>
        <taxon>Comamonadaceae</taxon>
        <taxon>Simplicispira</taxon>
    </lineage>
</organism>
<name>A0A2S0N592_9BURK</name>
<dbReference type="InterPro" id="IPR023631">
    <property type="entry name" value="Amidase_dom"/>
</dbReference>
<evidence type="ECO:0000259" key="2">
    <source>
        <dbReference type="Pfam" id="PF01425"/>
    </source>
</evidence>
<keyword evidence="4" id="KW-1185">Reference proteome</keyword>
<feature type="domain" description="Amidase" evidence="2">
    <location>
        <begin position="27"/>
        <end position="455"/>
    </location>
</feature>
<evidence type="ECO:0000313" key="3">
    <source>
        <dbReference type="EMBL" id="AVO43312.1"/>
    </source>
</evidence>
<dbReference type="Gene3D" id="3.90.1300.10">
    <property type="entry name" value="Amidase signature (AS) domain"/>
    <property type="match status" value="1"/>
</dbReference>
<dbReference type="InterPro" id="IPR036928">
    <property type="entry name" value="AS_sf"/>
</dbReference>
<evidence type="ECO:0000256" key="1">
    <source>
        <dbReference type="ARBA" id="ARBA00009199"/>
    </source>
</evidence>
<dbReference type="KEGG" id="simp:C6571_15775"/>
<comment type="similarity">
    <text evidence="1">Belongs to the amidase family.</text>
</comment>
<reference evidence="3 4" key="1">
    <citation type="submission" date="2018-03" db="EMBL/GenBank/DDBJ databases">
        <title>Genome sequencing of Simplicispira sp.</title>
        <authorList>
            <person name="Kim S.-J."/>
            <person name="Heo J."/>
            <person name="Kwon S.-W."/>
        </authorList>
    </citation>
    <scope>NUCLEOTIDE SEQUENCE [LARGE SCALE GENOMIC DNA]</scope>
    <source>
        <strain evidence="3 4">SC1-8</strain>
    </source>
</reference>
<dbReference type="SUPFAM" id="SSF75304">
    <property type="entry name" value="Amidase signature (AS) enzymes"/>
    <property type="match status" value="1"/>
</dbReference>
<proteinExistence type="inferred from homology"/>
<evidence type="ECO:0000313" key="4">
    <source>
        <dbReference type="Proteomes" id="UP000239326"/>
    </source>
</evidence>
<protein>
    <submittedName>
        <fullName evidence="3">Amidase</fullName>
    </submittedName>
</protein>
<dbReference type="PANTHER" id="PTHR11895">
    <property type="entry name" value="TRANSAMIDASE"/>
    <property type="match status" value="1"/>
</dbReference>
<dbReference type="InterPro" id="IPR000120">
    <property type="entry name" value="Amidase"/>
</dbReference>
<dbReference type="Pfam" id="PF01425">
    <property type="entry name" value="Amidase"/>
    <property type="match status" value="1"/>
</dbReference>
<dbReference type="PANTHER" id="PTHR11895:SF7">
    <property type="entry name" value="GLUTAMYL-TRNA(GLN) AMIDOTRANSFERASE SUBUNIT A, MITOCHONDRIAL"/>
    <property type="match status" value="1"/>
</dbReference>
<dbReference type="AlphaFoldDB" id="A0A2S0N592"/>
<gene>
    <name evidence="3" type="ORF">C6571_15775</name>
</gene>
<dbReference type="EMBL" id="CP027669">
    <property type="protein sequence ID" value="AVO43312.1"/>
    <property type="molecule type" value="Genomic_DNA"/>
</dbReference>
<accession>A0A2S0N592</accession>
<dbReference type="OrthoDB" id="9811471at2"/>